<dbReference type="PROSITE" id="PS51212">
    <property type="entry name" value="WSC"/>
    <property type="match status" value="1"/>
</dbReference>
<keyword evidence="5 8" id="KW-0472">Membrane</keyword>
<keyword evidence="6" id="KW-0325">Glycoprotein</keyword>
<comment type="subcellular location">
    <subcellularLocation>
        <location evidence="1">Membrane</location>
        <topology evidence="1">Single-pass membrane protein</topology>
    </subcellularLocation>
</comment>
<dbReference type="PANTHER" id="PTHR24269:SF16">
    <property type="entry name" value="PROTEIN SLG1"/>
    <property type="match status" value="1"/>
</dbReference>
<protein>
    <submittedName>
        <fullName evidence="11">WSC domain-containing protein</fullName>
    </submittedName>
</protein>
<reference evidence="11" key="1">
    <citation type="submission" date="2016-11" db="UniProtKB">
        <authorList>
            <consortium name="WormBaseParasite"/>
        </authorList>
    </citation>
    <scope>IDENTIFICATION</scope>
</reference>
<dbReference type="InterPro" id="IPR051836">
    <property type="entry name" value="Kremen_rcpt"/>
</dbReference>
<keyword evidence="4 8" id="KW-1133">Transmembrane helix</keyword>
<dbReference type="AlphaFoldDB" id="A0A1I8GL54"/>
<feature type="transmembrane region" description="Helical" evidence="8">
    <location>
        <begin position="52"/>
        <end position="73"/>
    </location>
</feature>
<dbReference type="Proteomes" id="UP000095280">
    <property type="component" value="Unplaced"/>
</dbReference>
<name>A0A1I8GL54_9PLAT</name>
<feature type="region of interest" description="Disordered" evidence="7">
    <location>
        <begin position="1"/>
        <end position="21"/>
    </location>
</feature>
<dbReference type="GO" id="GO:0005886">
    <property type="term" value="C:plasma membrane"/>
    <property type="evidence" value="ECO:0007669"/>
    <property type="project" value="TreeGrafter"/>
</dbReference>
<accession>A0A1I8GL54</accession>
<evidence type="ECO:0000313" key="10">
    <source>
        <dbReference type="Proteomes" id="UP000095280"/>
    </source>
</evidence>
<evidence type="ECO:0000256" key="7">
    <source>
        <dbReference type="SAM" id="MobiDB-lite"/>
    </source>
</evidence>
<evidence type="ECO:0000256" key="2">
    <source>
        <dbReference type="ARBA" id="ARBA00022692"/>
    </source>
</evidence>
<dbReference type="InterPro" id="IPR003609">
    <property type="entry name" value="Pan_app"/>
</dbReference>
<evidence type="ECO:0000259" key="9">
    <source>
        <dbReference type="PROSITE" id="PS51212"/>
    </source>
</evidence>
<evidence type="ECO:0000256" key="8">
    <source>
        <dbReference type="SAM" id="Phobius"/>
    </source>
</evidence>
<organism evidence="10 11">
    <name type="scientific">Macrostomum lignano</name>
    <dbReference type="NCBI Taxonomy" id="282301"/>
    <lineage>
        <taxon>Eukaryota</taxon>
        <taxon>Metazoa</taxon>
        <taxon>Spiralia</taxon>
        <taxon>Lophotrochozoa</taxon>
        <taxon>Platyhelminthes</taxon>
        <taxon>Rhabditophora</taxon>
        <taxon>Macrostomorpha</taxon>
        <taxon>Macrostomida</taxon>
        <taxon>Macrostomidae</taxon>
        <taxon>Macrostomum</taxon>
    </lineage>
</organism>
<keyword evidence="10" id="KW-1185">Reference proteome</keyword>
<proteinExistence type="predicted"/>
<evidence type="ECO:0000313" key="11">
    <source>
        <dbReference type="WBParaSite" id="maker-uti_cns_0002391-snap-gene-0.34-mRNA-1"/>
    </source>
</evidence>
<dbReference type="InterPro" id="IPR002889">
    <property type="entry name" value="WSC_carb-bd"/>
</dbReference>
<dbReference type="SMART" id="SM00321">
    <property type="entry name" value="WSC"/>
    <property type="match status" value="1"/>
</dbReference>
<dbReference type="Pfam" id="PF00024">
    <property type="entry name" value="PAN_1"/>
    <property type="match status" value="1"/>
</dbReference>
<keyword evidence="2 8" id="KW-0812">Transmembrane</keyword>
<evidence type="ECO:0000256" key="3">
    <source>
        <dbReference type="ARBA" id="ARBA00022729"/>
    </source>
</evidence>
<dbReference type="Pfam" id="PF01822">
    <property type="entry name" value="WSC"/>
    <property type="match status" value="1"/>
</dbReference>
<evidence type="ECO:0000256" key="6">
    <source>
        <dbReference type="ARBA" id="ARBA00023180"/>
    </source>
</evidence>
<dbReference type="PANTHER" id="PTHR24269">
    <property type="entry name" value="KREMEN PROTEIN"/>
    <property type="match status" value="1"/>
</dbReference>
<keyword evidence="3" id="KW-0732">Signal</keyword>
<dbReference type="SUPFAM" id="SSF57414">
    <property type="entry name" value="Hairpin loop containing domain-like"/>
    <property type="match status" value="1"/>
</dbReference>
<feature type="domain" description="WSC" evidence="9">
    <location>
        <begin position="74"/>
        <end position="183"/>
    </location>
</feature>
<evidence type="ECO:0000256" key="5">
    <source>
        <dbReference type="ARBA" id="ARBA00023136"/>
    </source>
</evidence>
<sequence>KHRRLVEGAMPSKSYKSASAEQMKKQKLPTSRFQGPQLLQASFLSSEMFRPAAALLVLFCAALLLTCVTCRFVRFAYLGCYKDDPSPRDLNGLSGVSKIGGFAVHFSSGSVRTSTEMSHELCSGICFLGEFRYFGMQNSRECYCGNSYGSHGLVSEGNCSAVCSGNPMQKCGGYYRNSIFFLSYPVSNSNTYKVVKQSSPPVTSGATSVWPVAAQSVEDCLLRCSARADCRAAVFSRQELACHLLEFVYPPGQLSGPEWTLFVRG</sequence>
<dbReference type="WBParaSite" id="maker-uti_cns_0002391-snap-gene-0.34-mRNA-1">
    <property type="protein sequence ID" value="maker-uti_cns_0002391-snap-gene-0.34-mRNA-1"/>
    <property type="gene ID" value="maker-uti_cns_0002391-snap-gene-0.34"/>
</dbReference>
<evidence type="ECO:0000256" key="4">
    <source>
        <dbReference type="ARBA" id="ARBA00022989"/>
    </source>
</evidence>
<evidence type="ECO:0000256" key="1">
    <source>
        <dbReference type="ARBA" id="ARBA00004167"/>
    </source>
</evidence>